<comment type="subunit">
    <text evidence="10">Forms a ring-shaped head-to-tail homodimer around DNA.</text>
</comment>
<evidence type="ECO:0000256" key="6">
    <source>
        <dbReference type="ARBA" id="ARBA00022695"/>
    </source>
</evidence>
<feature type="domain" description="DNA polymerase III beta sliding clamp N-terminal" evidence="11">
    <location>
        <begin position="1"/>
        <end position="127"/>
    </location>
</feature>
<keyword evidence="6 10" id="KW-0548">Nucleotidyltransferase</keyword>
<evidence type="ECO:0000256" key="9">
    <source>
        <dbReference type="ARBA" id="ARBA00023125"/>
    </source>
</evidence>
<keyword evidence="4 10" id="KW-0963">Cytoplasm</keyword>
<protein>
    <recommendedName>
        <fullName evidence="3 10">Beta sliding clamp</fullName>
    </recommendedName>
</protein>
<dbReference type="GO" id="GO:0009360">
    <property type="term" value="C:DNA polymerase III complex"/>
    <property type="evidence" value="ECO:0007669"/>
    <property type="project" value="InterPro"/>
</dbReference>
<keyword evidence="9" id="KW-0238">DNA-binding</keyword>
<comment type="subcellular location">
    <subcellularLocation>
        <location evidence="1 10">Cytoplasm</location>
    </subcellularLocation>
</comment>
<evidence type="ECO:0000256" key="7">
    <source>
        <dbReference type="ARBA" id="ARBA00022705"/>
    </source>
</evidence>
<reference evidence="14" key="1">
    <citation type="journal article" date="2014" name="Int. J. Syst. Evol. Microbiol.">
        <title>Complete genome sequence of Corynebacterium casei LMG S-19264T (=DSM 44701T), isolated from a smear-ripened cheese.</title>
        <authorList>
            <consortium name="US DOE Joint Genome Institute (JGI-PGF)"/>
            <person name="Walter F."/>
            <person name="Albersmeier A."/>
            <person name="Kalinowski J."/>
            <person name="Ruckert C."/>
        </authorList>
    </citation>
    <scope>NUCLEOTIDE SEQUENCE</scope>
    <source>
        <strain evidence="14">JCM 14719</strain>
    </source>
</reference>
<evidence type="ECO:0000259" key="13">
    <source>
        <dbReference type="Pfam" id="PF02768"/>
    </source>
</evidence>
<keyword evidence="7 10" id="KW-0235">DNA replication</keyword>
<keyword evidence="15" id="KW-1185">Reference proteome</keyword>
<reference evidence="14" key="2">
    <citation type="submission" date="2020-09" db="EMBL/GenBank/DDBJ databases">
        <authorList>
            <person name="Sun Q."/>
            <person name="Ohkuma M."/>
        </authorList>
    </citation>
    <scope>NUCLEOTIDE SEQUENCE</scope>
    <source>
        <strain evidence="14">JCM 14719</strain>
    </source>
</reference>
<dbReference type="GO" id="GO:0008408">
    <property type="term" value="F:3'-5' exonuclease activity"/>
    <property type="evidence" value="ECO:0007669"/>
    <property type="project" value="InterPro"/>
</dbReference>
<dbReference type="Pfam" id="PF02767">
    <property type="entry name" value="DNA_pol3_beta_2"/>
    <property type="match status" value="1"/>
</dbReference>
<comment type="function">
    <text evidence="10">Confers DNA tethering and processivity to DNA polymerases and other proteins. Acts as a clamp, forming a ring around DNA (a reaction catalyzed by the clamp-loading complex) which diffuses in an ATP-independent manner freely and bidirectionally along dsDNA. Initially characterized for its ability to contact the catalytic subunit of DNA polymerase III (Pol III), a complex, multichain enzyme responsible for most of the replicative synthesis in bacteria; Pol III exhibits 3'-5' exonuclease proofreading activity. The beta chain is required for initiation of replication as well as for processivity of DNA replication.</text>
</comment>
<dbReference type="SUPFAM" id="SSF55979">
    <property type="entry name" value="DNA clamp"/>
    <property type="match status" value="3"/>
</dbReference>
<dbReference type="InterPro" id="IPR001001">
    <property type="entry name" value="DNA_polIII_beta"/>
</dbReference>
<dbReference type="InterPro" id="IPR046938">
    <property type="entry name" value="DNA_clamp_sf"/>
</dbReference>
<evidence type="ECO:0000256" key="2">
    <source>
        <dbReference type="ARBA" id="ARBA00010752"/>
    </source>
</evidence>
<dbReference type="CDD" id="cd00140">
    <property type="entry name" value="beta_clamp"/>
    <property type="match status" value="1"/>
</dbReference>
<evidence type="ECO:0000313" key="15">
    <source>
        <dbReference type="Proteomes" id="UP000637720"/>
    </source>
</evidence>
<keyword evidence="8 10" id="KW-0239">DNA-directed DNA polymerase</keyword>
<dbReference type="GO" id="GO:0003677">
    <property type="term" value="F:DNA binding"/>
    <property type="evidence" value="ECO:0007669"/>
    <property type="project" value="UniProtKB-UniRule"/>
</dbReference>
<dbReference type="Pfam" id="PF02768">
    <property type="entry name" value="DNA_pol3_beta_3"/>
    <property type="match status" value="1"/>
</dbReference>
<accession>A0A8J3BCP3</accession>
<dbReference type="NCBIfam" id="TIGR00663">
    <property type="entry name" value="dnan"/>
    <property type="match status" value="1"/>
</dbReference>
<evidence type="ECO:0000256" key="3">
    <source>
        <dbReference type="ARBA" id="ARBA00021035"/>
    </source>
</evidence>
<feature type="domain" description="DNA polymerase III beta sliding clamp C-terminal" evidence="13">
    <location>
        <begin position="254"/>
        <end position="376"/>
    </location>
</feature>
<evidence type="ECO:0000259" key="11">
    <source>
        <dbReference type="Pfam" id="PF00712"/>
    </source>
</evidence>
<dbReference type="AlphaFoldDB" id="A0A8J3BCP3"/>
<dbReference type="InterPro" id="IPR022637">
    <property type="entry name" value="DNA_polIII_beta_cen"/>
</dbReference>
<comment type="similarity">
    <text evidence="2 10">Belongs to the beta sliding clamp family.</text>
</comment>
<dbReference type="InterPro" id="IPR022635">
    <property type="entry name" value="DNA_polIII_beta_C"/>
</dbReference>
<dbReference type="Gene3D" id="3.70.10.10">
    <property type="match status" value="1"/>
</dbReference>
<evidence type="ECO:0000256" key="8">
    <source>
        <dbReference type="ARBA" id="ARBA00022932"/>
    </source>
</evidence>
<evidence type="ECO:0000256" key="10">
    <source>
        <dbReference type="PIRNR" id="PIRNR000804"/>
    </source>
</evidence>
<proteinExistence type="inferred from homology"/>
<dbReference type="EMBL" id="BMOF01000012">
    <property type="protein sequence ID" value="GGJ97351.1"/>
    <property type="molecule type" value="Genomic_DNA"/>
</dbReference>
<dbReference type="Gene3D" id="3.10.150.10">
    <property type="entry name" value="DNA Polymerase III, subunit A, domain 2"/>
    <property type="match status" value="1"/>
</dbReference>
<dbReference type="RefSeq" id="WP_054668968.1">
    <property type="nucleotide sequence ID" value="NZ_BMOF01000012.1"/>
</dbReference>
<dbReference type="InterPro" id="IPR022634">
    <property type="entry name" value="DNA_polIII_beta_N"/>
</dbReference>
<name>A0A8J3BCP3_9BACI</name>
<feature type="domain" description="DNA polymerase III beta sliding clamp central" evidence="12">
    <location>
        <begin position="137"/>
        <end position="251"/>
    </location>
</feature>
<evidence type="ECO:0000259" key="12">
    <source>
        <dbReference type="Pfam" id="PF02767"/>
    </source>
</evidence>
<evidence type="ECO:0000256" key="4">
    <source>
        <dbReference type="ARBA" id="ARBA00022490"/>
    </source>
</evidence>
<dbReference type="SMART" id="SM00480">
    <property type="entry name" value="POL3Bc"/>
    <property type="match status" value="1"/>
</dbReference>
<keyword evidence="5 10" id="KW-0808">Transferase</keyword>
<dbReference type="Pfam" id="PF00712">
    <property type="entry name" value="DNA_pol3_beta"/>
    <property type="match status" value="1"/>
</dbReference>
<sequence length="378" mass="41610">MKLTVDRSRLVSALQQATKAVSARTTIPILTGVKVVADERGVTLTGSDSDVAIQCTVPREEDDRVLVHLQQAGSVVIPASYFLDIIRKLPGDTVEMEVSERFTIALRSGPSAFHLNGLDADDYPRLPQVEEGTGFAVPGDLLRAMIRQTVFAVSTSETRPILTGVQWTLEDGHLRFVATDSHRLATRTAQVEADASARFSVVVPGKSLQELAKTLEETRELVDVYVAKNQLMVKGKHTLFYSRLLEGNYPDTSRIIPTASKTSLVVETKEFLAAIERASLIAKDGKNNVVKLWVRPDHTVELSSHSPEIGKVTEAVIARAVEGEELKIAFNARYMMDALRAVDAPEVAIRFTGAMSPFVLKPTDHDWTLHLILPVRTY</sequence>
<dbReference type="PANTHER" id="PTHR30478:SF0">
    <property type="entry name" value="BETA SLIDING CLAMP"/>
    <property type="match status" value="1"/>
</dbReference>
<dbReference type="PANTHER" id="PTHR30478">
    <property type="entry name" value="DNA POLYMERASE III SUBUNIT BETA"/>
    <property type="match status" value="1"/>
</dbReference>
<comment type="caution">
    <text evidence="14">The sequence shown here is derived from an EMBL/GenBank/DDBJ whole genome shotgun (WGS) entry which is preliminary data.</text>
</comment>
<dbReference type="FunFam" id="3.10.150.10:FF:000007">
    <property type="entry name" value="Beta sliding clamp"/>
    <property type="match status" value="1"/>
</dbReference>
<organism evidence="14 15">
    <name type="scientific">Calditerricola satsumensis</name>
    <dbReference type="NCBI Taxonomy" id="373054"/>
    <lineage>
        <taxon>Bacteria</taxon>
        <taxon>Bacillati</taxon>
        <taxon>Bacillota</taxon>
        <taxon>Bacilli</taxon>
        <taxon>Bacillales</taxon>
        <taxon>Bacillaceae</taxon>
        <taxon>Calditerricola</taxon>
    </lineage>
</organism>
<dbReference type="GO" id="GO:0003887">
    <property type="term" value="F:DNA-directed DNA polymerase activity"/>
    <property type="evidence" value="ECO:0007669"/>
    <property type="project" value="UniProtKB-UniRule"/>
</dbReference>
<dbReference type="GO" id="GO:0005737">
    <property type="term" value="C:cytoplasm"/>
    <property type="evidence" value="ECO:0007669"/>
    <property type="project" value="UniProtKB-SubCell"/>
</dbReference>
<evidence type="ECO:0000313" key="14">
    <source>
        <dbReference type="EMBL" id="GGJ97351.1"/>
    </source>
</evidence>
<dbReference type="Proteomes" id="UP000637720">
    <property type="component" value="Unassembled WGS sequence"/>
</dbReference>
<gene>
    <name evidence="14" type="primary">dnaN</name>
    <name evidence="14" type="ORF">GCM10007043_09040</name>
</gene>
<evidence type="ECO:0000256" key="5">
    <source>
        <dbReference type="ARBA" id="ARBA00022679"/>
    </source>
</evidence>
<evidence type="ECO:0000256" key="1">
    <source>
        <dbReference type="ARBA" id="ARBA00004496"/>
    </source>
</evidence>
<dbReference type="PIRSF" id="PIRSF000804">
    <property type="entry name" value="DNA_pol_III_b"/>
    <property type="match status" value="1"/>
</dbReference>
<dbReference type="GO" id="GO:0006271">
    <property type="term" value="P:DNA strand elongation involved in DNA replication"/>
    <property type="evidence" value="ECO:0007669"/>
    <property type="project" value="TreeGrafter"/>
</dbReference>